<dbReference type="AlphaFoldDB" id="A0A9P5NX97"/>
<name>A0A9P5NX97_GYMJU</name>
<dbReference type="InterPro" id="IPR046521">
    <property type="entry name" value="DUF6698"/>
</dbReference>
<accession>A0A9P5NX97</accession>
<feature type="compositionally biased region" description="Acidic residues" evidence="1">
    <location>
        <begin position="318"/>
        <end position="338"/>
    </location>
</feature>
<evidence type="ECO:0000256" key="1">
    <source>
        <dbReference type="SAM" id="MobiDB-lite"/>
    </source>
</evidence>
<organism evidence="2 3">
    <name type="scientific">Gymnopilus junonius</name>
    <name type="common">Spectacular rustgill mushroom</name>
    <name type="synonym">Gymnopilus spectabilis subsp. junonius</name>
    <dbReference type="NCBI Taxonomy" id="109634"/>
    <lineage>
        <taxon>Eukaryota</taxon>
        <taxon>Fungi</taxon>
        <taxon>Dikarya</taxon>
        <taxon>Basidiomycota</taxon>
        <taxon>Agaricomycotina</taxon>
        <taxon>Agaricomycetes</taxon>
        <taxon>Agaricomycetidae</taxon>
        <taxon>Agaricales</taxon>
        <taxon>Agaricineae</taxon>
        <taxon>Hymenogastraceae</taxon>
        <taxon>Gymnopilus</taxon>
    </lineage>
</organism>
<evidence type="ECO:0000313" key="3">
    <source>
        <dbReference type="Proteomes" id="UP000724874"/>
    </source>
</evidence>
<protein>
    <submittedName>
        <fullName evidence="2">Uncharacterized protein</fullName>
    </submittedName>
</protein>
<sequence>MTVEHMFYAGVPDAAKLEEDEEEEDEEGEEEAKKAKVNNGEYTEDEIHAFKSSFSHLDMADLLCPLSMRDEFERDPVAFTSKVIDSNIVITDDDFLTFMYESGTEYDPDDLLTGFLKSCLLLRVFRHIFTGPSTGLYATNSPNKSKVKKFDLTKVTGEMIAYTCVQTYLTLSSAAKWKHFIDLFNLNDFYNSIIGLINENTNMQWGKELLEWWAISLGFALPSRRRRPSQAELMQAQLHEREQQLAQKEHELEEREQWLKQPTSQCHMPTPPQNPCQSTPHHSHENSERRLTKQLHHMFEDDEDADSEQSGDEGRPEGEDEIEDGGWSEGEGEMEDEENSPHAIQKNVRVQKVIKRRADDEMEVNDGAEELIGKYRHESKKFEIEKAKALEHLKALRAQAKEGGCAEKDNRSNEVELQSVKKKKEVISAVLETP</sequence>
<feature type="compositionally biased region" description="Basic and acidic residues" evidence="1">
    <location>
        <begin position="282"/>
        <end position="291"/>
    </location>
</feature>
<reference evidence="2" key="1">
    <citation type="submission" date="2020-11" db="EMBL/GenBank/DDBJ databases">
        <authorList>
            <consortium name="DOE Joint Genome Institute"/>
            <person name="Ahrendt S."/>
            <person name="Riley R."/>
            <person name="Andreopoulos W."/>
            <person name="LaButti K."/>
            <person name="Pangilinan J."/>
            <person name="Ruiz-duenas F.J."/>
            <person name="Barrasa J.M."/>
            <person name="Sanchez-Garcia M."/>
            <person name="Camarero S."/>
            <person name="Miyauchi S."/>
            <person name="Serrano A."/>
            <person name="Linde D."/>
            <person name="Babiker R."/>
            <person name="Drula E."/>
            <person name="Ayuso-Fernandez I."/>
            <person name="Pacheco R."/>
            <person name="Padilla G."/>
            <person name="Ferreira P."/>
            <person name="Barriuso J."/>
            <person name="Kellner H."/>
            <person name="Castanera R."/>
            <person name="Alfaro M."/>
            <person name="Ramirez L."/>
            <person name="Pisabarro A.G."/>
            <person name="Kuo A."/>
            <person name="Tritt A."/>
            <person name="Lipzen A."/>
            <person name="He G."/>
            <person name="Yan M."/>
            <person name="Ng V."/>
            <person name="Cullen D."/>
            <person name="Martin F."/>
            <person name="Rosso M.-N."/>
            <person name="Henrissat B."/>
            <person name="Hibbett D."/>
            <person name="Martinez A.T."/>
            <person name="Grigoriev I.V."/>
        </authorList>
    </citation>
    <scope>NUCLEOTIDE SEQUENCE</scope>
    <source>
        <strain evidence="2">AH 44721</strain>
    </source>
</reference>
<feature type="compositionally biased region" description="Acidic residues" evidence="1">
    <location>
        <begin position="300"/>
        <end position="311"/>
    </location>
</feature>
<proteinExistence type="predicted"/>
<feature type="region of interest" description="Disordered" evidence="1">
    <location>
        <begin position="9"/>
        <end position="38"/>
    </location>
</feature>
<comment type="caution">
    <text evidence="2">The sequence shown here is derived from an EMBL/GenBank/DDBJ whole genome shotgun (WGS) entry which is preliminary data.</text>
</comment>
<gene>
    <name evidence="2" type="ORF">CPB84DRAFT_1842665</name>
</gene>
<dbReference type="OrthoDB" id="3220614at2759"/>
<dbReference type="Pfam" id="PF20414">
    <property type="entry name" value="DUF6698"/>
    <property type="match status" value="1"/>
</dbReference>
<feature type="region of interest" description="Disordered" evidence="1">
    <location>
        <begin position="263"/>
        <end position="348"/>
    </location>
</feature>
<dbReference type="EMBL" id="JADNYJ010000007">
    <property type="protein sequence ID" value="KAF8910000.1"/>
    <property type="molecule type" value="Genomic_DNA"/>
</dbReference>
<evidence type="ECO:0000313" key="2">
    <source>
        <dbReference type="EMBL" id="KAF8910000.1"/>
    </source>
</evidence>
<keyword evidence="3" id="KW-1185">Reference proteome</keyword>
<dbReference type="Proteomes" id="UP000724874">
    <property type="component" value="Unassembled WGS sequence"/>
</dbReference>
<feature type="compositionally biased region" description="Acidic residues" evidence="1">
    <location>
        <begin position="18"/>
        <end position="30"/>
    </location>
</feature>